<dbReference type="GO" id="GO:0060003">
    <property type="term" value="P:copper ion export"/>
    <property type="evidence" value="ECO:0007669"/>
    <property type="project" value="TreeGrafter"/>
</dbReference>
<dbReference type="Gene3D" id="2.40.50.100">
    <property type="match status" value="1"/>
</dbReference>
<dbReference type="Gene3D" id="2.40.420.20">
    <property type="match status" value="1"/>
</dbReference>
<dbReference type="GO" id="GO:0016020">
    <property type="term" value="C:membrane"/>
    <property type="evidence" value="ECO:0007669"/>
    <property type="project" value="InterPro"/>
</dbReference>
<comment type="caution">
    <text evidence="4">The sequence shown here is derived from an EMBL/GenBank/DDBJ whole genome shotgun (WGS) entry which is preliminary data.</text>
</comment>
<dbReference type="PANTHER" id="PTHR30097">
    <property type="entry name" value="CATION EFFLUX SYSTEM PROTEIN CUSB"/>
    <property type="match status" value="1"/>
</dbReference>
<evidence type="ECO:0000313" key="4">
    <source>
        <dbReference type="EMBL" id="PQJ76362.1"/>
    </source>
</evidence>
<dbReference type="PANTHER" id="PTHR30097:SF4">
    <property type="entry name" value="SLR6042 PROTEIN"/>
    <property type="match status" value="1"/>
</dbReference>
<dbReference type="InterPro" id="IPR058625">
    <property type="entry name" value="MdtA-like_BSH"/>
</dbReference>
<dbReference type="GO" id="GO:0030313">
    <property type="term" value="C:cell envelope"/>
    <property type="evidence" value="ECO:0007669"/>
    <property type="project" value="TreeGrafter"/>
</dbReference>
<dbReference type="PROSITE" id="PS51257">
    <property type="entry name" value="PROKAR_LIPOPROTEIN"/>
    <property type="match status" value="1"/>
</dbReference>
<evidence type="ECO:0000259" key="3">
    <source>
        <dbReference type="Pfam" id="PF25917"/>
    </source>
</evidence>
<dbReference type="RefSeq" id="WP_105021670.1">
    <property type="nucleotide sequence ID" value="NZ_MSCM01000002.1"/>
</dbReference>
<sequence>MKNLYIMLFSFAFLACGNQEKNTNTKTETTVDKSEITITKAQFESEKMEIGQISEQAFNTVIKTNGMIDVPPENKASVSTFVGGYVSKIPLLIGDKVVKGQLIASLTNIEFVEMQQQYLEISEQLAYLKNEYIRQKTLFDEQITSQKNYLRAESAYKSNLATYNGLRQKLQMLNINPTAVDRGQITSTINIYAPISGYITKVNVSNGSFVSSASELLEIVNTNHIHLELSVFEKDILKVKKEQKILFKVSETSNKMYDAEVYLVGTSINNDRTIKVHGHIHEEEKMKFITGMFVEADIICDSKKEISLPKSAIIQDENNYFALILADEKENKYQFKKVKLTIGLQDENYVQVKNYEVLENKKVLTKGVFMLLNNFSEE</sequence>
<dbReference type="Gene3D" id="1.10.287.470">
    <property type="entry name" value="Helix hairpin bin"/>
    <property type="match status" value="1"/>
</dbReference>
<dbReference type="OrthoDB" id="9814657at2"/>
<reference evidence="4 5" key="1">
    <citation type="submission" date="2016-12" db="EMBL/GenBank/DDBJ databases">
        <title>Trade-off between light-utilization and light-protection in marine flavobacteria.</title>
        <authorList>
            <person name="Kumagai Y."/>
            <person name="Yoshizawa S."/>
            <person name="Kogure K."/>
            <person name="Iwasaki W."/>
        </authorList>
    </citation>
    <scope>NUCLEOTIDE SEQUENCE [LARGE SCALE GENOMIC DNA]</scope>
    <source>
        <strain evidence="4 5">ATCC 43844</strain>
    </source>
</reference>
<dbReference type="NCBIfam" id="TIGR01730">
    <property type="entry name" value="RND_mfp"/>
    <property type="match status" value="1"/>
</dbReference>
<protein>
    <submittedName>
        <fullName evidence="4">Efflux transporter periplasmic adaptor subunit</fullName>
    </submittedName>
</protein>
<dbReference type="GO" id="GO:0022857">
    <property type="term" value="F:transmembrane transporter activity"/>
    <property type="evidence" value="ECO:0007669"/>
    <property type="project" value="InterPro"/>
</dbReference>
<keyword evidence="5" id="KW-1185">Reference proteome</keyword>
<dbReference type="SUPFAM" id="SSF111369">
    <property type="entry name" value="HlyD-like secretion proteins"/>
    <property type="match status" value="1"/>
</dbReference>
<evidence type="ECO:0000313" key="5">
    <source>
        <dbReference type="Proteomes" id="UP000239068"/>
    </source>
</evidence>
<evidence type="ECO:0000256" key="1">
    <source>
        <dbReference type="ARBA" id="ARBA00009477"/>
    </source>
</evidence>
<keyword evidence="2" id="KW-0813">Transport</keyword>
<gene>
    <name evidence="4" type="ORF">BTO16_10630</name>
</gene>
<dbReference type="InterPro" id="IPR051909">
    <property type="entry name" value="MFP_Cation_Efflux"/>
</dbReference>
<feature type="domain" description="Multidrug resistance protein MdtA-like barrel-sandwich hybrid" evidence="3">
    <location>
        <begin position="74"/>
        <end position="220"/>
    </location>
</feature>
<organism evidence="4 5">
    <name type="scientific">Polaribacter glomeratus</name>
    <dbReference type="NCBI Taxonomy" id="102"/>
    <lineage>
        <taxon>Bacteria</taxon>
        <taxon>Pseudomonadati</taxon>
        <taxon>Bacteroidota</taxon>
        <taxon>Flavobacteriia</taxon>
        <taxon>Flavobacteriales</taxon>
        <taxon>Flavobacteriaceae</taxon>
    </lineage>
</organism>
<dbReference type="EMBL" id="MSCM01000002">
    <property type="protein sequence ID" value="PQJ76362.1"/>
    <property type="molecule type" value="Genomic_DNA"/>
</dbReference>
<dbReference type="Gene3D" id="2.40.30.170">
    <property type="match status" value="1"/>
</dbReference>
<dbReference type="Pfam" id="PF25917">
    <property type="entry name" value="BSH_RND"/>
    <property type="match status" value="1"/>
</dbReference>
<dbReference type="AlphaFoldDB" id="A0A2S7WGH8"/>
<dbReference type="Proteomes" id="UP000239068">
    <property type="component" value="Unassembled WGS sequence"/>
</dbReference>
<dbReference type="GO" id="GO:0015679">
    <property type="term" value="P:plasma membrane copper ion transport"/>
    <property type="evidence" value="ECO:0007669"/>
    <property type="project" value="TreeGrafter"/>
</dbReference>
<name>A0A2S7WGH8_9FLAO</name>
<evidence type="ECO:0000256" key="2">
    <source>
        <dbReference type="ARBA" id="ARBA00022448"/>
    </source>
</evidence>
<dbReference type="InterPro" id="IPR006143">
    <property type="entry name" value="RND_pump_MFP"/>
</dbReference>
<proteinExistence type="inferred from homology"/>
<comment type="similarity">
    <text evidence="1">Belongs to the membrane fusion protein (MFP) (TC 8.A.1) family.</text>
</comment>
<accession>A0A2S7WGH8</accession>